<dbReference type="AlphaFoldDB" id="A0A7M2Z0U7"/>
<sequence>MDHAGAEELEAGLAEIRRSPRDGGVVELIVGRPAEGAREVLEEGTLDLDDGLVGDCWRVRGSRSTPDGSANPDAQLTLMNSRVAALLAGERERWALAGDQLYVDLDLSAGNLPPGTRLALGSAVVEVTAEPHTGCVKFRDRFGHEALRFVSSPTGRALNLRGVNARVVEPGTVRRGDAVRKL</sequence>
<evidence type="ECO:0000313" key="2">
    <source>
        <dbReference type="EMBL" id="RDI75920.1"/>
    </source>
</evidence>
<evidence type="ECO:0000259" key="1">
    <source>
        <dbReference type="PROSITE" id="PS51340"/>
    </source>
</evidence>
<dbReference type="Gene3D" id="2.40.33.20">
    <property type="entry name" value="PK beta-barrel domain-like"/>
    <property type="match status" value="1"/>
</dbReference>
<dbReference type="InterPro" id="IPR011037">
    <property type="entry name" value="Pyrv_Knase-like_insert_dom_sf"/>
</dbReference>
<comment type="caution">
    <text evidence="2">The sequence shown here is derived from an EMBL/GenBank/DDBJ whole genome shotgun (WGS) entry which is preliminary data.</text>
</comment>
<dbReference type="GO" id="GO:0030151">
    <property type="term" value="F:molybdenum ion binding"/>
    <property type="evidence" value="ECO:0007669"/>
    <property type="project" value="InterPro"/>
</dbReference>
<dbReference type="InterPro" id="IPR005302">
    <property type="entry name" value="MoCF_Sase_C"/>
</dbReference>
<dbReference type="OrthoDB" id="5735964at2"/>
<dbReference type="Proteomes" id="UP000254134">
    <property type="component" value="Unassembled WGS sequence"/>
</dbReference>
<organism evidence="2 3">
    <name type="scientific">Gaiella occulta</name>
    <dbReference type="NCBI Taxonomy" id="1002870"/>
    <lineage>
        <taxon>Bacteria</taxon>
        <taxon>Bacillati</taxon>
        <taxon>Actinomycetota</taxon>
        <taxon>Thermoleophilia</taxon>
        <taxon>Gaiellales</taxon>
        <taxon>Gaiellaceae</taxon>
        <taxon>Gaiella</taxon>
    </lineage>
</organism>
<dbReference type="PROSITE" id="PS51340">
    <property type="entry name" value="MOSC"/>
    <property type="match status" value="1"/>
</dbReference>
<gene>
    <name evidence="2" type="ORF">Gocc_0339</name>
</gene>
<keyword evidence="3" id="KW-1185">Reference proteome</keyword>
<dbReference type="EMBL" id="QQZY01000001">
    <property type="protein sequence ID" value="RDI75920.1"/>
    <property type="molecule type" value="Genomic_DNA"/>
</dbReference>
<dbReference type="GO" id="GO:0003824">
    <property type="term" value="F:catalytic activity"/>
    <property type="evidence" value="ECO:0007669"/>
    <property type="project" value="InterPro"/>
</dbReference>
<dbReference type="RefSeq" id="WP_114794795.1">
    <property type="nucleotide sequence ID" value="NZ_QQZY01000001.1"/>
</dbReference>
<protein>
    <recommendedName>
        <fullName evidence="1">MOSC domain-containing protein</fullName>
    </recommendedName>
</protein>
<feature type="domain" description="MOSC" evidence="1">
    <location>
        <begin position="38"/>
        <end position="182"/>
    </location>
</feature>
<evidence type="ECO:0000313" key="3">
    <source>
        <dbReference type="Proteomes" id="UP000254134"/>
    </source>
</evidence>
<dbReference type="GO" id="GO:0030170">
    <property type="term" value="F:pyridoxal phosphate binding"/>
    <property type="evidence" value="ECO:0007669"/>
    <property type="project" value="InterPro"/>
</dbReference>
<dbReference type="InterPro" id="IPR052353">
    <property type="entry name" value="Benzoxazolinone_Detox_Enz"/>
</dbReference>
<reference evidence="2 3" key="1">
    <citation type="submission" date="2018-07" db="EMBL/GenBank/DDBJ databases">
        <title>High-quality-draft genome sequence of Gaiella occulta.</title>
        <authorList>
            <person name="Severino R."/>
            <person name="Froufe H.J.C."/>
            <person name="Rainey F.A."/>
            <person name="Barroso C."/>
            <person name="Albuquerque L."/>
            <person name="Lobo-Da-Cunha A."/>
            <person name="Da Costa M.S."/>
            <person name="Egas C."/>
        </authorList>
    </citation>
    <scope>NUCLEOTIDE SEQUENCE [LARGE SCALE GENOMIC DNA]</scope>
    <source>
        <strain evidence="2 3">F2-233</strain>
    </source>
</reference>
<dbReference type="SUPFAM" id="SSF50800">
    <property type="entry name" value="PK beta-barrel domain-like"/>
    <property type="match status" value="1"/>
</dbReference>
<dbReference type="Pfam" id="PF03473">
    <property type="entry name" value="MOSC"/>
    <property type="match status" value="1"/>
</dbReference>
<proteinExistence type="predicted"/>
<reference evidence="3" key="2">
    <citation type="journal article" date="2019" name="MicrobiologyOpen">
        <title>High-quality draft genome sequence of Gaiella occulta isolated from a 150 meter deep mineral water borehole and comparison with the genome sequences of other deep-branching lineages of the phylum Actinobacteria.</title>
        <authorList>
            <person name="Severino R."/>
            <person name="Froufe H.J.C."/>
            <person name="Barroso C."/>
            <person name="Albuquerque L."/>
            <person name="Lobo-da-Cunha A."/>
            <person name="da Costa M.S."/>
            <person name="Egas C."/>
        </authorList>
    </citation>
    <scope>NUCLEOTIDE SEQUENCE [LARGE SCALE GENOMIC DNA]</scope>
    <source>
        <strain evidence="3">F2-233</strain>
    </source>
</reference>
<dbReference type="PANTHER" id="PTHR30212:SF2">
    <property type="entry name" value="PROTEIN YIIM"/>
    <property type="match status" value="1"/>
</dbReference>
<name>A0A7M2Z0U7_9ACTN</name>
<accession>A0A7M2Z0U7</accession>
<dbReference type="PANTHER" id="PTHR30212">
    <property type="entry name" value="PROTEIN YIIM"/>
    <property type="match status" value="1"/>
</dbReference>